<feature type="transmembrane region" description="Helical" evidence="7">
    <location>
        <begin position="150"/>
        <end position="172"/>
    </location>
</feature>
<dbReference type="InterPro" id="IPR020846">
    <property type="entry name" value="MFS_dom"/>
</dbReference>
<dbReference type="EMBL" id="JANAWD010000103">
    <property type="protein sequence ID" value="KAJ3487058.1"/>
    <property type="molecule type" value="Genomic_DNA"/>
</dbReference>
<protein>
    <recommendedName>
        <fullName evidence="8">Major facilitator superfamily (MFS) profile domain-containing protein</fullName>
    </recommendedName>
</protein>
<dbReference type="GO" id="GO:0005351">
    <property type="term" value="F:carbohydrate:proton symporter activity"/>
    <property type="evidence" value="ECO:0007669"/>
    <property type="project" value="TreeGrafter"/>
</dbReference>
<accession>A0AAD5YG99</accession>
<evidence type="ECO:0000256" key="4">
    <source>
        <dbReference type="ARBA" id="ARBA00022989"/>
    </source>
</evidence>
<dbReference type="Proteomes" id="UP001212997">
    <property type="component" value="Unassembled WGS sequence"/>
</dbReference>
<dbReference type="InterPro" id="IPR036259">
    <property type="entry name" value="MFS_trans_sf"/>
</dbReference>
<dbReference type="PANTHER" id="PTHR48022:SF64">
    <property type="entry name" value="MAJOR FACILITATOR SUPERFAMILY (MFS) PROFILE DOMAIN-CONTAINING PROTEIN"/>
    <property type="match status" value="1"/>
</dbReference>
<dbReference type="PROSITE" id="PS50850">
    <property type="entry name" value="MFS"/>
    <property type="match status" value="1"/>
</dbReference>
<evidence type="ECO:0000313" key="9">
    <source>
        <dbReference type="EMBL" id="KAJ3487058.1"/>
    </source>
</evidence>
<reference evidence="9" key="1">
    <citation type="submission" date="2022-07" db="EMBL/GenBank/DDBJ databases">
        <title>Genome Sequence of Physisporinus lineatus.</title>
        <authorList>
            <person name="Buettner E."/>
        </authorList>
    </citation>
    <scope>NUCLEOTIDE SEQUENCE</scope>
    <source>
        <strain evidence="9">VT162</strain>
    </source>
</reference>
<comment type="similarity">
    <text evidence="2">Belongs to the major facilitator superfamily. Sugar transporter (TC 2.A.1.1) family.</text>
</comment>
<dbReference type="AlphaFoldDB" id="A0AAD5YG99"/>
<feature type="transmembrane region" description="Helical" evidence="7">
    <location>
        <begin position="296"/>
        <end position="317"/>
    </location>
</feature>
<dbReference type="InterPro" id="IPR005828">
    <property type="entry name" value="MFS_sugar_transport-like"/>
</dbReference>
<gene>
    <name evidence="9" type="ORF">NLI96_g3802</name>
</gene>
<keyword evidence="10" id="KW-1185">Reference proteome</keyword>
<comment type="subcellular location">
    <subcellularLocation>
        <location evidence="1">Membrane</location>
        <topology evidence="1">Multi-pass membrane protein</topology>
    </subcellularLocation>
</comment>
<keyword evidence="4 7" id="KW-1133">Transmembrane helix</keyword>
<keyword evidence="3 7" id="KW-0812">Transmembrane</keyword>
<evidence type="ECO:0000256" key="5">
    <source>
        <dbReference type="ARBA" id="ARBA00023136"/>
    </source>
</evidence>
<feature type="transmembrane region" description="Helical" evidence="7">
    <location>
        <begin position="324"/>
        <end position="347"/>
    </location>
</feature>
<evidence type="ECO:0000256" key="6">
    <source>
        <dbReference type="SAM" id="MobiDB-lite"/>
    </source>
</evidence>
<feature type="transmembrane region" description="Helical" evidence="7">
    <location>
        <begin position="184"/>
        <end position="202"/>
    </location>
</feature>
<feature type="domain" description="Major facilitator superfamily (MFS) profile" evidence="8">
    <location>
        <begin position="30"/>
        <end position="466"/>
    </location>
</feature>
<feature type="transmembrane region" description="Helical" evidence="7">
    <location>
        <begin position="113"/>
        <end position="130"/>
    </location>
</feature>
<dbReference type="GO" id="GO:0016020">
    <property type="term" value="C:membrane"/>
    <property type="evidence" value="ECO:0007669"/>
    <property type="project" value="UniProtKB-SubCell"/>
</dbReference>
<feature type="region of interest" description="Disordered" evidence="6">
    <location>
        <begin position="535"/>
        <end position="568"/>
    </location>
</feature>
<dbReference type="PANTHER" id="PTHR48022">
    <property type="entry name" value="PLASTIDIC GLUCOSE TRANSPORTER 4"/>
    <property type="match status" value="1"/>
</dbReference>
<organism evidence="9 10">
    <name type="scientific">Meripilus lineatus</name>
    <dbReference type="NCBI Taxonomy" id="2056292"/>
    <lineage>
        <taxon>Eukaryota</taxon>
        <taxon>Fungi</taxon>
        <taxon>Dikarya</taxon>
        <taxon>Basidiomycota</taxon>
        <taxon>Agaricomycotina</taxon>
        <taxon>Agaricomycetes</taxon>
        <taxon>Polyporales</taxon>
        <taxon>Meripilaceae</taxon>
        <taxon>Meripilus</taxon>
    </lineage>
</organism>
<proteinExistence type="inferred from homology"/>
<evidence type="ECO:0000256" key="7">
    <source>
        <dbReference type="SAM" id="Phobius"/>
    </source>
</evidence>
<evidence type="ECO:0000313" key="10">
    <source>
        <dbReference type="Proteomes" id="UP001212997"/>
    </source>
</evidence>
<evidence type="ECO:0000256" key="2">
    <source>
        <dbReference type="ARBA" id="ARBA00010992"/>
    </source>
</evidence>
<evidence type="ECO:0000256" key="1">
    <source>
        <dbReference type="ARBA" id="ARBA00004141"/>
    </source>
</evidence>
<dbReference type="Gene3D" id="1.20.1250.20">
    <property type="entry name" value="MFS general substrate transporter like domains"/>
    <property type="match status" value="2"/>
</dbReference>
<evidence type="ECO:0000256" key="3">
    <source>
        <dbReference type="ARBA" id="ARBA00022692"/>
    </source>
</evidence>
<dbReference type="SUPFAM" id="SSF103473">
    <property type="entry name" value="MFS general substrate transporter"/>
    <property type="match status" value="1"/>
</dbReference>
<dbReference type="Pfam" id="PF00083">
    <property type="entry name" value="Sugar_tr"/>
    <property type="match status" value="2"/>
</dbReference>
<sequence length="568" mass="62856">MGGPAAVNVGGGRAYAHLIDHSRPWWKNRRLLALNGWLALLKYDEYVHLKSFLFRIINSARRVDGLQSLDQWRSAFNFPSGGKLGLLNAIQNIGCLAAYPFSPYVSDGLGRRAAVALGAFIILVFLRNPFGDITENHESPLLFPGPWYRFMIGFGLTFAASAAPVLITEIAYPSQRGPATSLYNSLWFLGSIIAAWTTYGTFHVPSSWAWRIPSAIQGLPSVCQVFLIWFVPESPRWLCNKGRNDPLVEYEFEEIRAAIKFDREVAANVGWMSLIKTPDMNKIFVAIGVTDPTTQLLINGILNIYNFIIAIFAGLLCDKIGRRPLFIASTIGMFVFWTLQTVCFALYSERGDIKAAHTFIAMIYDIAFTPLIVSYTVEILPFALRAKGFTVFNFALTLSLIFNQYVNPIALEAYVPKFLSSSGHISKLIIHLRPQAWMEILRSFIPASTFATTVAKLELTNSSPTARLRMLVSLRDRLHLPLPRRNQEPLLNHLSPTQRTLEETAALFDGTDTAAHLATEAARNAGVIDLMISDSEGKTGPISPTSVSSGSGDLSEKGKVSETEIVSA</sequence>
<dbReference type="InterPro" id="IPR050360">
    <property type="entry name" value="MFS_Sugar_Transporters"/>
</dbReference>
<evidence type="ECO:0000259" key="8">
    <source>
        <dbReference type="PROSITE" id="PS50850"/>
    </source>
</evidence>
<name>A0AAD5YG99_9APHY</name>
<feature type="compositionally biased region" description="Polar residues" evidence="6">
    <location>
        <begin position="542"/>
        <end position="552"/>
    </location>
</feature>
<comment type="caution">
    <text evidence="9">The sequence shown here is derived from an EMBL/GenBank/DDBJ whole genome shotgun (WGS) entry which is preliminary data.</text>
</comment>
<feature type="transmembrane region" description="Helical" evidence="7">
    <location>
        <begin position="359"/>
        <end position="377"/>
    </location>
</feature>
<keyword evidence="5 7" id="KW-0472">Membrane</keyword>